<comment type="caution">
    <text evidence="2">The sequence shown here is derived from an EMBL/GenBank/DDBJ whole genome shotgun (WGS) entry which is preliminary data.</text>
</comment>
<dbReference type="Proteomes" id="UP001152320">
    <property type="component" value="Chromosome 7"/>
</dbReference>
<evidence type="ECO:0000256" key="1">
    <source>
        <dbReference type="SAM" id="MobiDB-lite"/>
    </source>
</evidence>
<reference evidence="2" key="1">
    <citation type="submission" date="2021-10" db="EMBL/GenBank/DDBJ databases">
        <title>Tropical sea cucumber genome reveals ecological adaptation and Cuvierian tubules defense mechanism.</title>
        <authorList>
            <person name="Chen T."/>
        </authorList>
    </citation>
    <scope>NUCLEOTIDE SEQUENCE</scope>
    <source>
        <strain evidence="2">Nanhai2018</strain>
        <tissue evidence="2">Muscle</tissue>
    </source>
</reference>
<proteinExistence type="predicted"/>
<evidence type="ECO:0000313" key="3">
    <source>
        <dbReference type="Proteomes" id="UP001152320"/>
    </source>
</evidence>
<evidence type="ECO:0000313" key="2">
    <source>
        <dbReference type="EMBL" id="KAJ8038386.1"/>
    </source>
</evidence>
<dbReference type="OrthoDB" id="10069532at2759"/>
<feature type="region of interest" description="Disordered" evidence="1">
    <location>
        <begin position="71"/>
        <end position="102"/>
    </location>
</feature>
<dbReference type="EMBL" id="JAIZAY010000007">
    <property type="protein sequence ID" value="KAJ8038386.1"/>
    <property type="molecule type" value="Genomic_DNA"/>
</dbReference>
<feature type="compositionally biased region" description="Acidic residues" evidence="1">
    <location>
        <begin position="81"/>
        <end position="91"/>
    </location>
</feature>
<sequence length="102" mass="12061">MIVTLDNKNENGKECTAMVPEGWCVGENQCYWPPYTSSFRIDKAVSCMEPPKQDWDTYKIRILKKTSSFQKGRRYLKQSEETSDLQTDTDEYCSPQRKRHRK</sequence>
<keyword evidence="3" id="KW-1185">Reference proteome</keyword>
<accession>A0A9Q1HAN5</accession>
<organism evidence="2 3">
    <name type="scientific">Holothuria leucospilota</name>
    <name type="common">Black long sea cucumber</name>
    <name type="synonym">Mertensiothuria leucospilota</name>
    <dbReference type="NCBI Taxonomy" id="206669"/>
    <lineage>
        <taxon>Eukaryota</taxon>
        <taxon>Metazoa</taxon>
        <taxon>Echinodermata</taxon>
        <taxon>Eleutherozoa</taxon>
        <taxon>Echinozoa</taxon>
        <taxon>Holothuroidea</taxon>
        <taxon>Aspidochirotacea</taxon>
        <taxon>Aspidochirotida</taxon>
        <taxon>Holothuriidae</taxon>
        <taxon>Holothuria</taxon>
    </lineage>
</organism>
<gene>
    <name evidence="2" type="ORF">HOLleu_15802</name>
</gene>
<dbReference type="AlphaFoldDB" id="A0A9Q1HAN5"/>
<protein>
    <submittedName>
        <fullName evidence="2">Uncharacterized protein</fullName>
    </submittedName>
</protein>
<name>A0A9Q1HAN5_HOLLE</name>